<dbReference type="Proteomes" id="UP000029867">
    <property type="component" value="Unassembled WGS sequence"/>
</dbReference>
<dbReference type="EMBL" id="JQFK01000038">
    <property type="protein sequence ID" value="KGK37370.1"/>
    <property type="molecule type" value="Genomic_DNA"/>
</dbReference>
<evidence type="ECO:0000256" key="1">
    <source>
        <dbReference type="SAM" id="Phobius"/>
    </source>
</evidence>
<evidence type="ECO:0000313" key="2">
    <source>
        <dbReference type="EMBL" id="KGK37370.1"/>
    </source>
</evidence>
<reference evidence="3" key="1">
    <citation type="journal article" date="2014" name="Microb. Cell Fact.">
        <title>Exploiting Issatchenkia orientalis SD108 for succinic acid production.</title>
        <authorList>
            <person name="Xiao H."/>
            <person name="Shao Z."/>
            <person name="Jiang Y."/>
            <person name="Dole S."/>
            <person name="Zhao H."/>
        </authorList>
    </citation>
    <scope>NUCLEOTIDE SEQUENCE [LARGE SCALE GENOMIC DNA]</scope>
    <source>
        <strain evidence="3">SD108</strain>
    </source>
</reference>
<evidence type="ECO:0000313" key="3">
    <source>
        <dbReference type="Proteomes" id="UP000029867"/>
    </source>
</evidence>
<keyword evidence="1" id="KW-0472">Membrane</keyword>
<name>A0A099NXS4_PICKU</name>
<accession>A0A099NXS4</accession>
<feature type="transmembrane region" description="Helical" evidence="1">
    <location>
        <begin position="93"/>
        <end position="113"/>
    </location>
</feature>
<organism evidence="2 3">
    <name type="scientific">Pichia kudriavzevii</name>
    <name type="common">Yeast</name>
    <name type="synonym">Issatchenkia orientalis</name>
    <dbReference type="NCBI Taxonomy" id="4909"/>
    <lineage>
        <taxon>Eukaryota</taxon>
        <taxon>Fungi</taxon>
        <taxon>Dikarya</taxon>
        <taxon>Ascomycota</taxon>
        <taxon>Saccharomycotina</taxon>
        <taxon>Pichiomycetes</taxon>
        <taxon>Pichiales</taxon>
        <taxon>Pichiaceae</taxon>
        <taxon>Pichia</taxon>
    </lineage>
</organism>
<proteinExistence type="predicted"/>
<sequence>MALLTLWDITLGLLALLGYPDYALVCLRTSFVLEDLYLFQQRPNYSTLLRDDLVTFVIGLFLKVCATYLKSCASYWVCGLTEDGQCVSAGLELALWGFLLLLLVHTGISRGWWYNDRKLRLIEGKGELINTIVRMAGAKTSLNVTLPDPHFFMESYHPQIAPGTFTLKTESSASLNPFTSLDRDFFNQSSVMLRADLPLPFKPLTFFSFESYQSTKQSPPIPVLAGSISAKHADIATQASIAFPPLLSISVPAELANGCVDDTIPFSEYTAERLEFVTNSRGLRNVMLFFGWLLHLRSTGLIVRVTLKL</sequence>
<keyword evidence="1" id="KW-1133">Transmembrane helix</keyword>
<dbReference type="HOGENOM" id="CLU_900359_0_0_1"/>
<comment type="caution">
    <text evidence="2">The sequence shown here is derived from an EMBL/GenBank/DDBJ whole genome shotgun (WGS) entry which is preliminary data.</text>
</comment>
<protein>
    <submittedName>
        <fullName evidence="2">Uncharacterized protein</fullName>
    </submittedName>
</protein>
<keyword evidence="1" id="KW-0812">Transmembrane</keyword>
<gene>
    <name evidence="2" type="ORF">JL09_g3492</name>
</gene>
<dbReference type="AlphaFoldDB" id="A0A099NXS4"/>